<keyword evidence="1 2" id="KW-0489">Methyltransferase</keyword>
<dbReference type="PANTHER" id="PTHR36112:SF1">
    <property type="entry name" value="RIBOSOMAL RNA SMALL SUBUNIT METHYLTRANSFERASE J"/>
    <property type="match status" value="1"/>
</dbReference>
<protein>
    <recommendedName>
        <fullName evidence="1">Ribosomal RNA small subunit methyltransferase J</fullName>
        <ecNumber evidence="1">2.1.1.242</ecNumber>
    </recommendedName>
    <alternativeName>
        <fullName evidence="1">16S rRNA m2G1516 methyltransferase</fullName>
    </alternativeName>
    <alternativeName>
        <fullName evidence="1">rRNA (guanine-N(2)-)-methyltransferase</fullName>
    </alternativeName>
</protein>
<keyword evidence="3" id="KW-1185">Reference proteome</keyword>
<dbReference type="EMBL" id="JAFKCZ010000015">
    <property type="protein sequence ID" value="MBN7798445.1"/>
    <property type="molecule type" value="Genomic_DNA"/>
</dbReference>
<dbReference type="Proteomes" id="UP000664303">
    <property type="component" value="Unassembled WGS sequence"/>
</dbReference>
<dbReference type="GO" id="GO:0008990">
    <property type="term" value="F:rRNA (guanine-N2-)-methyltransferase activity"/>
    <property type="evidence" value="ECO:0007669"/>
    <property type="project" value="UniProtKB-UniRule"/>
</dbReference>
<dbReference type="RefSeq" id="WP_206561895.1">
    <property type="nucleotide sequence ID" value="NZ_JAFKCZ010000015.1"/>
</dbReference>
<comment type="subcellular location">
    <subcellularLocation>
        <location evidence="1">Cytoplasm</location>
    </subcellularLocation>
</comment>
<dbReference type="HAMAP" id="MF_01523">
    <property type="entry name" value="16SrRNA_methyltr_J"/>
    <property type="match status" value="1"/>
</dbReference>
<comment type="function">
    <text evidence="1">Specifically methylates the guanosine in position 1516 of 16S rRNA.</text>
</comment>
<keyword evidence="1" id="KW-0808">Transferase</keyword>
<sequence>MPATLALLASATTDSHAAAALAKRLGLELLPGPSAEVPAGLDALLLLDGDALSLHQTGPRAPGPVSVDFGSAAMRHRRKGGQNELLGRAVGVGRKPRLGVLDATAGLGRDSFVLADLGCTVLLCERVAVMAALLEYGLARARRDADPWLVATSARMSLQQGDARDLAPAELAAIDTIYLDPMFPPRGKSAAVKKDMALFQRLLETDGDEADSDRLLLWALGQAVARVVVKRPLKAPCLAGRKPSHQLRGKAVRFDVYVLSAFTDCAPGDPGRETGGG</sequence>
<gene>
    <name evidence="1" type="primary">rsmJ</name>
    <name evidence="2" type="ORF">JYP50_17725</name>
</gene>
<evidence type="ECO:0000313" key="3">
    <source>
        <dbReference type="Proteomes" id="UP000664303"/>
    </source>
</evidence>
<reference evidence="2" key="1">
    <citation type="submission" date="2021-02" db="EMBL/GenBank/DDBJ databases">
        <title>PHA producing bacteria isolated from coastal sediment in Guangdong, Shenzhen.</title>
        <authorList>
            <person name="Zheng W."/>
            <person name="Yu S."/>
            <person name="Huang Y."/>
        </authorList>
    </citation>
    <scope>NUCLEOTIDE SEQUENCE</scope>
    <source>
        <strain evidence="2">TN14-10</strain>
    </source>
</reference>
<evidence type="ECO:0000313" key="2">
    <source>
        <dbReference type="EMBL" id="MBN7798445.1"/>
    </source>
</evidence>
<dbReference type="InterPro" id="IPR029063">
    <property type="entry name" value="SAM-dependent_MTases_sf"/>
</dbReference>
<keyword evidence="1" id="KW-0949">S-adenosyl-L-methionine</keyword>
<keyword evidence="1" id="KW-0963">Cytoplasm</keyword>
<dbReference type="GO" id="GO:0005737">
    <property type="term" value="C:cytoplasm"/>
    <property type="evidence" value="ECO:0007669"/>
    <property type="project" value="UniProtKB-SubCell"/>
</dbReference>
<dbReference type="AlphaFoldDB" id="A0A939DHY3"/>
<comment type="caution">
    <text evidence="1">Lacks conserved residue(s) required for the propagation of feature annotation.</text>
</comment>
<organism evidence="2 3">
    <name type="scientific">Parahaliea mediterranea</name>
    <dbReference type="NCBI Taxonomy" id="651086"/>
    <lineage>
        <taxon>Bacteria</taxon>
        <taxon>Pseudomonadati</taxon>
        <taxon>Pseudomonadota</taxon>
        <taxon>Gammaproteobacteria</taxon>
        <taxon>Cellvibrionales</taxon>
        <taxon>Halieaceae</taxon>
        <taxon>Parahaliea</taxon>
    </lineage>
</organism>
<evidence type="ECO:0000256" key="1">
    <source>
        <dbReference type="HAMAP-Rule" id="MF_01523"/>
    </source>
</evidence>
<comment type="similarity">
    <text evidence="1">Belongs to the methyltransferase superfamily. RsmJ family.</text>
</comment>
<dbReference type="Gene3D" id="3.40.50.150">
    <property type="entry name" value="Vaccinia Virus protein VP39"/>
    <property type="match status" value="1"/>
</dbReference>
<dbReference type="PANTHER" id="PTHR36112">
    <property type="entry name" value="RIBOSOMAL RNA SMALL SUBUNIT METHYLTRANSFERASE J"/>
    <property type="match status" value="1"/>
</dbReference>
<comment type="catalytic activity">
    <reaction evidence="1">
        <text>guanosine(1516) in 16S rRNA + S-adenosyl-L-methionine = N(2)-methylguanosine(1516) in 16S rRNA + S-adenosyl-L-homocysteine + H(+)</text>
        <dbReference type="Rhea" id="RHEA:43220"/>
        <dbReference type="Rhea" id="RHEA-COMP:10412"/>
        <dbReference type="Rhea" id="RHEA-COMP:10413"/>
        <dbReference type="ChEBI" id="CHEBI:15378"/>
        <dbReference type="ChEBI" id="CHEBI:57856"/>
        <dbReference type="ChEBI" id="CHEBI:59789"/>
        <dbReference type="ChEBI" id="CHEBI:74269"/>
        <dbReference type="ChEBI" id="CHEBI:74481"/>
        <dbReference type="EC" id="2.1.1.242"/>
    </reaction>
</comment>
<keyword evidence="1" id="KW-0698">rRNA processing</keyword>
<dbReference type="CDD" id="cd02440">
    <property type="entry name" value="AdoMet_MTases"/>
    <property type="match status" value="1"/>
</dbReference>
<dbReference type="Pfam" id="PF04445">
    <property type="entry name" value="SAM_MT"/>
    <property type="match status" value="1"/>
</dbReference>
<dbReference type="InterPro" id="IPR007536">
    <property type="entry name" value="16SrRNA_methylTrfase_J"/>
</dbReference>
<accession>A0A939DHY3</accession>
<name>A0A939DHY3_9GAMM</name>
<dbReference type="SUPFAM" id="SSF53335">
    <property type="entry name" value="S-adenosyl-L-methionine-dependent methyltransferases"/>
    <property type="match status" value="1"/>
</dbReference>
<feature type="binding site" evidence="1">
    <location>
        <begin position="125"/>
        <end position="126"/>
    </location>
    <ligand>
        <name>S-adenosyl-L-methionine</name>
        <dbReference type="ChEBI" id="CHEBI:59789"/>
    </ligand>
</feature>
<dbReference type="EC" id="2.1.1.242" evidence="1"/>
<feature type="binding site" evidence="1">
    <location>
        <begin position="109"/>
        <end position="110"/>
    </location>
    <ligand>
        <name>S-adenosyl-L-methionine</name>
        <dbReference type="ChEBI" id="CHEBI:59789"/>
    </ligand>
</feature>
<comment type="caution">
    <text evidence="2">The sequence shown here is derived from an EMBL/GenBank/DDBJ whole genome shotgun (WGS) entry which is preliminary data.</text>
</comment>
<proteinExistence type="inferred from homology"/>
<feature type="binding site" evidence="1">
    <location>
        <position position="180"/>
    </location>
    <ligand>
        <name>S-adenosyl-L-methionine</name>
        <dbReference type="ChEBI" id="CHEBI:59789"/>
    </ligand>
</feature>